<keyword evidence="5 6" id="KW-0720">Serine protease</keyword>
<evidence type="ECO:0000313" key="9">
    <source>
        <dbReference type="Proteomes" id="UP001424532"/>
    </source>
</evidence>
<feature type="signal peptide" evidence="6">
    <location>
        <begin position="1"/>
        <end position="22"/>
    </location>
</feature>
<evidence type="ECO:0000259" key="7">
    <source>
        <dbReference type="PROSITE" id="PS50206"/>
    </source>
</evidence>
<dbReference type="RefSeq" id="WP_347150127.1">
    <property type="nucleotide sequence ID" value="NZ_JBDLYL010000011.1"/>
</dbReference>
<dbReference type="InterPro" id="IPR033116">
    <property type="entry name" value="TRYPSIN_SER"/>
</dbReference>
<evidence type="ECO:0000256" key="5">
    <source>
        <dbReference type="ARBA" id="ARBA00022825"/>
    </source>
</evidence>
<dbReference type="EMBL" id="JBDLYL010000011">
    <property type="protein sequence ID" value="MEN8640511.1"/>
    <property type="molecule type" value="Genomic_DNA"/>
</dbReference>
<dbReference type="CDD" id="cd00158">
    <property type="entry name" value="RHOD"/>
    <property type="match status" value="1"/>
</dbReference>
<evidence type="ECO:0000313" key="8">
    <source>
        <dbReference type="EMBL" id="MEN8640511.1"/>
    </source>
</evidence>
<feature type="domain" description="Rhodanese" evidence="7">
    <location>
        <begin position="804"/>
        <end position="869"/>
    </location>
</feature>
<evidence type="ECO:0000256" key="1">
    <source>
        <dbReference type="ARBA" id="ARBA00008764"/>
    </source>
</evidence>
<evidence type="ECO:0000256" key="4">
    <source>
        <dbReference type="ARBA" id="ARBA00022801"/>
    </source>
</evidence>
<name>A0ABV0DGI5_9PSED</name>
<dbReference type="Pfam" id="PF13365">
    <property type="entry name" value="Trypsin_2"/>
    <property type="match status" value="1"/>
</dbReference>
<dbReference type="InterPro" id="IPR008256">
    <property type="entry name" value="Peptidase_S1B"/>
</dbReference>
<comment type="similarity">
    <text evidence="1 6">Belongs to the peptidase S1B family.</text>
</comment>
<dbReference type="SUPFAM" id="SSF50494">
    <property type="entry name" value="Trypsin-like serine proteases"/>
    <property type="match status" value="1"/>
</dbReference>
<dbReference type="SUPFAM" id="SSF52821">
    <property type="entry name" value="Rhodanese/Cell cycle control phosphatase"/>
    <property type="match status" value="1"/>
</dbReference>
<dbReference type="InterPro" id="IPR043504">
    <property type="entry name" value="Peptidase_S1_PA_chymotrypsin"/>
</dbReference>
<keyword evidence="9" id="KW-1185">Reference proteome</keyword>
<proteinExistence type="inferred from homology"/>
<dbReference type="InterPro" id="IPR001763">
    <property type="entry name" value="Rhodanese-like_dom"/>
</dbReference>
<dbReference type="Proteomes" id="UP001424532">
    <property type="component" value="Unassembled WGS sequence"/>
</dbReference>
<gene>
    <name evidence="8" type="ORF">ABFE88_12730</name>
</gene>
<dbReference type="PRINTS" id="PR00839">
    <property type="entry name" value="V8PROTEASE"/>
</dbReference>
<dbReference type="EC" id="3.4.21.-" evidence="6"/>
<evidence type="ECO:0000256" key="6">
    <source>
        <dbReference type="RuleBase" id="RU004296"/>
    </source>
</evidence>
<dbReference type="PROSITE" id="PS00135">
    <property type="entry name" value="TRYPSIN_SER"/>
    <property type="match status" value="1"/>
</dbReference>
<keyword evidence="4 6" id="KW-0378">Hydrolase</keyword>
<accession>A0ABV0DGI5</accession>
<keyword evidence="3 6" id="KW-0732">Signal</keyword>
<feature type="chain" id="PRO_5044954700" description="Serine protease" evidence="6">
    <location>
        <begin position="23"/>
        <end position="882"/>
    </location>
</feature>
<dbReference type="Gene3D" id="2.40.10.10">
    <property type="entry name" value="Trypsin-like serine proteases"/>
    <property type="match status" value="2"/>
</dbReference>
<dbReference type="InterPro" id="IPR009003">
    <property type="entry name" value="Peptidase_S1_PA"/>
</dbReference>
<sequence length="882" mass="95654">MSLPCRRCWPLLALALACPAHAAVDAVDNKTLNTLRAQAEAGDPAAAQRYGCLFIDQPGVEPDATKARQWVEQGRNLPALLRRADAGDTDAMVQIGDTYFDTCLHDSFAPLAMPWYRKAVAGGDIRRAWRLMDDARTLDEKRHWAEIAAAIVTPEGKPRDNRYGGETFFANLAEHSGQDIPWGLRHAPGTRYLSLRPVQVRLKPDTASPVIQDIGRSHLVYARPAQAPGWLAVIAASEGPYPDTLGYLNPIDTASVTRFLDQQPQVRPDRQAVYGLVGYLREADLASLDQPAPLPLPTVGLMPVPSLWRGIGVEEDRQFITDFSQPPYDALVQVKAQAGSCSGAVVGTPTLVVTAGHCVDKTDRKGKVQVIFERSAAHKEVIPATLVSYQHKGGADWALLRLRKAPATPVTPLAFADSFDAARSAQLNVAAIGYPGDLFKLSMARLGFVAPSLKQCTLDISRHSYNAPQRTILFNHYCNIWFGDSGGPLLVWNPGNARFELLGVHAGVDDGFEGTHRKTLFTDSRFRALMYKAYQQVEVPLLGNRQQALDKAAYFRPAQQADKDNPGVSTVARAYRERVESLYFDRSTLSLALIETLRQQAGQGPRRDAPDKLGFWTTPPEDGFKVIGPVDEARLACVATCNKAVLRANGASLQYGEPVDFQQMARRDDTLVMPGSRRVIVGGDLFHVGNDGRVDAVARQFMNLKASGPGFNAFYQSRYGEPAEALAATAIEPTAELHAGPNLGSDTPTSIPGGQLITTPALASALAAAKPPVVIASMGGSIGVPGALDLHYSAEGGSFSDQAQQRLAKDLAALTHGDKARALVFYCHGPKSWLSYNSALRAIALGYRQVYWYRGGMKAWVRSGAPVDWLFSARQGSQSGTP</sequence>
<dbReference type="InterPro" id="IPR011990">
    <property type="entry name" value="TPR-like_helical_dom_sf"/>
</dbReference>
<dbReference type="InterPro" id="IPR050966">
    <property type="entry name" value="Glutamyl_endopeptidase"/>
</dbReference>
<dbReference type="Gene3D" id="3.40.250.10">
    <property type="entry name" value="Rhodanese-like domain"/>
    <property type="match status" value="1"/>
</dbReference>
<protein>
    <recommendedName>
        <fullName evidence="6">Serine protease</fullName>
        <ecNumber evidence="6">3.4.21.-</ecNumber>
    </recommendedName>
</protein>
<reference evidence="8 9" key="1">
    <citation type="submission" date="2024-05" db="EMBL/GenBank/DDBJ databases">
        <title>Sequence of Lycoming College course isolates.</title>
        <authorList>
            <person name="Reigle C.A."/>
            <person name="Newman J.D."/>
        </authorList>
    </citation>
    <scope>NUCLEOTIDE SEQUENCE [LARGE SCALE GENOMIC DNA]</scope>
    <source>
        <strain evidence="8 9">CAR-09</strain>
    </source>
</reference>
<dbReference type="PROSITE" id="PS51257">
    <property type="entry name" value="PROKAR_LIPOPROTEIN"/>
    <property type="match status" value="1"/>
</dbReference>
<comment type="caution">
    <text evidence="8">The sequence shown here is derived from an EMBL/GenBank/DDBJ whole genome shotgun (WGS) entry which is preliminary data.</text>
</comment>
<dbReference type="SUPFAM" id="SSF81901">
    <property type="entry name" value="HCP-like"/>
    <property type="match status" value="1"/>
</dbReference>
<dbReference type="PROSITE" id="PS50206">
    <property type="entry name" value="RHODANESE_3"/>
    <property type="match status" value="1"/>
</dbReference>
<dbReference type="InterPro" id="IPR018114">
    <property type="entry name" value="TRYPSIN_HIS"/>
</dbReference>
<dbReference type="PANTHER" id="PTHR15462">
    <property type="entry name" value="SERINE PROTEASE"/>
    <property type="match status" value="1"/>
</dbReference>
<dbReference type="PANTHER" id="PTHR15462:SF8">
    <property type="entry name" value="SERINE PROTEASE"/>
    <property type="match status" value="1"/>
</dbReference>
<evidence type="ECO:0000256" key="2">
    <source>
        <dbReference type="ARBA" id="ARBA00022670"/>
    </source>
</evidence>
<dbReference type="Gene3D" id="1.25.40.10">
    <property type="entry name" value="Tetratricopeptide repeat domain"/>
    <property type="match status" value="1"/>
</dbReference>
<keyword evidence="2 6" id="KW-0645">Protease</keyword>
<organism evidence="8 9">
    <name type="scientific">Pseudomonas sichuanensis</name>
    <dbReference type="NCBI Taxonomy" id="2213015"/>
    <lineage>
        <taxon>Bacteria</taxon>
        <taxon>Pseudomonadati</taxon>
        <taxon>Pseudomonadota</taxon>
        <taxon>Gammaproteobacteria</taxon>
        <taxon>Pseudomonadales</taxon>
        <taxon>Pseudomonadaceae</taxon>
        <taxon>Pseudomonas</taxon>
    </lineage>
</organism>
<evidence type="ECO:0000256" key="3">
    <source>
        <dbReference type="ARBA" id="ARBA00022729"/>
    </source>
</evidence>
<dbReference type="PROSITE" id="PS00134">
    <property type="entry name" value="TRYPSIN_HIS"/>
    <property type="match status" value="1"/>
</dbReference>
<dbReference type="Pfam" id="PF00581">
    <property type="entry name" value="Rhodanese"/>
    <property type="match status" value="1"/>
</dbReference>
<dbReference type="InterPro" id="IPR036873">
    <property type="entry name" value="Rhodanese-like_dom_sf"/>
</dbReference>